<evidence type="ECO:0000256" key="4">
    <source>
        <dbReference type="ARBA" id="ARBA00022723"/>
    </source>
</evidence>
<evidence type="ECO:0000256" key="9">
    <source>
        <dbReference type="SAM" id="Phobius"/>
    </source>
</evidence>
<keyword evidence="5 10" id="KW-0732">Signal</keyword>
<feature type="domain" description="Copper resistance protein D" evidence="12">
    <location>
        <begin position="334"/>
        <end position="446"/>
    </location>
</feature>
<feature type="chain" id="PRO_5046889954" evidence="10">
    <location>
        <begin position="26"/>
        <end position="572"/>
    </location>
</feature>
<evidence type="ECO:0000313" key="14">
    <source>
        <dbReference type="Proteomes" id="UP001500751"/>
    </source>
</evidence>
<feature type="transmembrane region" description="Helical" evidence="9">
    <location>
        <begin position="263"/>
        <end position="283"/>
    </location>
</feature>
<dbReference type="InterPro" id="IPR008457">
    <property type="entry name" value="Cu-R_CopD_dom"/>
</dbReference>
<evidence type="ECO:0000256" key="8">
    <source>
        <dbReference type="ARBA" id="ARBA00023136"/>
    </source>
</evidence>
<evidence type="ECO:0000259" key="12">
    <source>
        <dbReference type="Pfam" id="PF05425"/>
    </source>
</evidence>
<proteinExistence type="predicted"/>
<feature type="transmembrane region" description="Helical" evidence="9">
    <location>
        <begin position="379"/>
        <end position="398"/>
    </location>
</feature>
<evidence type="ECO:0000259" key="11">
    <source>
        <dbReference type="Pfam" id="PF04234"/>
    </source>
</evidence>
<comment type="subcellular location">
    <subcellularLocation>
        <location evidence="1">Cell membrane</location>
        <topology evidence="1">Multi-pass membrane protein</topology>
    </subcellularLocation>
</comment>
<keyword evidence="2" id="KW-1003">Cell membrane</keyword>
<dbReference type="Gene3D" id="2.60.40.1220">
    <property type="match status" value="1"/>
</dbReference>
<sequence>MFRRLLILPILIISLLLLAAPGAFAHATVVTTSPTDGQLLASTPHQVSVTFDEPVELQFGALRVFAPNGTRVDTGSPDHPAGHADQVAVGLEAASAPGTYTVAWRVVSADSHPVQGAFTFSVGAASATALHPAALNPAGSTAVGVAYGVARTVAYAAFAVLVGASAFVLAWWPAGARTRPVRLLLGSAWGGLFVATVGVLALQGPYGGGFGIGRVWDTGVVRATLSTRLGEALSVRLALLVLAAGLLAWLVARVADASRRARLLAAAAGTVLAVGTAATWAVAGHAGTGMQVALAVPVDVAHLVAMAVWFGGLALLAGIVLSRRGPADPDEKARLVRRFSPVALSCVIVLVGTGTYQSWRQVGTPSALTGTAYGRLLLVKLAGVLLLIGLGALARGWIARHRGSQTTTATATATTTTTTTAIRSLRRSVACEVAVGVCVLALTSALVNAAPARTAVAAGAGPVSASVAFDTGGPAGTGTVQVTVDPARTGTDTVHLYTLGANGAREQVLEIEASFGLAAQNIGPLPVRLRASGLGHLTGTVAVPVAGSWQLAVTVRTDDIDETVVRIPITIR</sequence>
<evidence type="ECO:0000256" key="6">
    <source>
        <dbReference type="ARBA" id="ARBA00022989"/>
    </source>
</evidence>
<feature type="transmembrane region" description="Helical" evidence="9">
    <location>
        <begin position="183"/>
        <end position="202"/>
    </location>
</feature>
<protein>
    <submittedName>
        <fullName evidence="13">Copper resistance protein CopC</fullName>
    </submittedName>
</protein>
<dbReference type="Proteomes" id="UP001500751">
    <property type="component" value="Unassembled WGS sequence"/>
</dbReference>
<dbReference type="RefSeq" id="WP_344663552.1">
    <property type="nucleotide sequence ID" value="NZ_BAAAQN010000001.1"/>
</dbReference>
<keyword evidence="6 9" id="KW-1133">Transmembrane helix</keyword>
<dbReference type="Pfam" id="PF04234">
    <property type="entry name" value="CopC"/>
    <property type="match status" value="1"/>
</dbReference>
<feature type="transmembrane region" description="Helical" evidence="9">
    <location>
        <begin position="233"/>
        <end position="251"/>
    </location>
</feature>
<dbReference type="InterPro" id="IPR014755">
    <property type="entry name" value="Cu-Rt/internalin_Ig-like"/>
</dbReference>
<gene>
    <name evidence="13" type="ORF">GCM10009839_02290</name>
</gene>
<feature type="signal peptide" evidence="10">
    <location>
        <begin position="1"/>
        <end position="25"/>
    </location>
</feature>
<dbReference type="SUPFAM" id="SSF81296">
    <property type="entry name" value="E set domains"/>
    <property type="match status" value="1"/>
</dbReference>
<dbReference type="EMBL" id="BAAAQN010000001">
    <property type="protein sequence ID" value="GAA2011655.1"/>
    <property type="molecule type" value="Genomic_DNA"/>
</dbReference>
<keyword evidence="3 9" id="KW-0812">Transmembrane</keyword>
<dbReference type="InterPro" id="IPR014756">
    <property type="entry name" value="Ig_E-set"/>
</dbReference>
<dbReference type="PANTHER" id="PTHR34820:SF4">
    <property type="entry name" value="INNER MEMBRANE PROTEIN YEBZ"/>
    <property type="match status" value="1"/>
</dbReference>
<feature type="transmembrane region" description="Helical" evidence="9">
    <location>
        <begin position="303"/>
        <end position="321"/>
    </location>
</feature>
<evidence type="ECO:0000256" key="2">
    <source>
        <dbReference type="ARBA" id="ARBA00022475"/>
    </source>
</evidence>
<comment type="caution">
    <text evidence="13">The sequence shown here is derived from an EMBL/GenBank/DDBJ whole genome shotgun (WGS) entry which is preliminary data.</text>
</comment>
<keyword evidence="7" id="KW-0186">Copper</keyword>
<feature type="transmembrane region" description="Helical" evidence="9">
    <location>
        <begin position="342"/>
        <end position="359"/>
    </location>
</feature>
<organism evidence="13 14">
    <name type="scientific">Catenulispora yoronensis</name>
    <dbReference type="NCBI Taxonomy" id="450799"/>
    <lineage>
        <taxon>Bacteria</taxon>
        <taxon>Bacillati</taxon>
        <taxon>Actinomycetota</taxon>
        <taxon>Actinomycetes</taxon>
        <taxon>Catenulisporales</taxon>
        <taxon>Catenulisporaceae</taxon>
        <taxon>Catenulispora</taxon>
    </lineage>
</organism>
<keyword evidence="4" id="KW-0479">Metal-binding</keyword>
<dbReference type="InterPro" id="IPR032694">
    <property type="entry name" value="CopC/D"/>
</dbReference>
<accession>A0ABP5EY83</accession>
<keyword evidence="8 9" id="KW-0472">Membrane</keyword>
<evidence type="ECO:0000313" key="13">
    <source>
        <dbReference type="EMBL" id="GAA2011655.1"/>
    </source>
</evidence>
<reference evidence="14" key="1">
    <citation type="journal article" date="2019" name="Int. J. Syst. Evol. Microbiol.">
        <title>The Global Catalogue of Microorganisms (GCM) 10K type strain sequencing project: providing services to taxonomists for standard genome sequencing and annotation.</title>
        <authorList>
            <consortium name="The Broad Institute Genomics Platform"/>
            <consortium name="The Broad Institute Genome Sequencing Center for Infectious Disease"/>
            <person name="Wu L."/>
            <person name="Ma J."/>
        </authorList>
    </citation>
    <scope>NUCLEOTIDE SEQUENCE [LARGE SCALE GENOMIC DNA]</scope>
    <source>
        <strain evidence="14">JCM 16014</strain>
    </source>
</reference>
<dbReference type="PANTHER" id="PTHR34820">
    <property type="entry name" value="INNER MEMBRANE PROTEIN YEBZ"/>
    <property type="match status" value="1"/>
</dbReference>
<evidence type="ECO:0000256" key="7">
    <source>
        <dbReference type="ARBA" id="ARBA00023008"/>
    </source>
</evidence>
<evidence type="ECO:0000256" key="3">
    <source>
        <dbReference type="ARBA" id="ARBA00022692"/>
    </source>
</evidence>
<feature type="domain" description="CopC" evidence="11">
    <location>
        <begin position="26"/>
        <end position="122"/>
    </location>
</feature>
<feature type="transmembrane region" description="Helical" evidence="9">
    <location>
        <begin position="153"/>
        <end position="171"/>
    </location>
</feature>
<dbReference type="InterPro" id="IPR007348">
    <property type="entry name" value="CopC_dom"/>
</dbReference>
<keyword evidence="14" id="KW-1185">Reference proteome</keyword>
<evidence type="ECO:0000256" key="5">
    <source>
        <dbReference type="ARBA" id="ARBA00022729"/>
    </source>
</evidence>
<evidence type="ECO:0000256" key="10">
    <source>
        <dbReference type="SAM" id="SignalP"/>
    </source>
</evidence>
<evidence type="ECO:0000256" key="1">
    <source>
        <dbReference type="ARBA" id="ARBA00004651"/>
    </source>
</evidence>
<dbReference type="Pfam" id="PF05425">
    <property type="entry name" value="CopD"/>
    <property type="match status" value="1"/>
</dbReference>
<name>A0ABP5EY83_9ACTN</name>